<dbReference type="OrthoDB" id="5675790at2"/>
<proteinExistence type="predicted"/>
<organism evidence="1 2">
    <name type="scientific">Stenotrophomonas maltophilia</name>
    <name type="common">Pseudomonas maltophilia</name>
    <name type="synonym">Xanthomonas maltophilia</name>
    <dbReference type="NCBI Taxonomy" id="40324"/>
    <lineage>
        <taxon>Bacteria</taxon>
        <taxon>Pseudomonadati</taxon>
        <taxon>Pseudomonadota</taxon>
        <taxon>Gammaproteobacteria</taxon>
        <taxon>Lysobacterales</taxon>
        <taxon>Lysobacteraceae</taxon>
        <taxon>Stenotrophomonas</taxon>
        <taxon>Stenotrophomonas maltophilia group</taxon>
    </lineage>
</organism>
<evidence type="ECO:0000313" key="2">
    <source>
        <dbReference type="Proteomes" id="UP000198157"/>
    </source>
</evidence>
<evidence type="ECO:0000313" key="1">
    <source>
        <dbReference type="EMBL" id="OWQ54815.1"/>
    </source>
</evidence>
<dbReference type="Proteomes" id="UP000198157">
    <property type="component" value="Unassembled WGS sequence"/>
</dbReference>
<comment type="caution">
    <text evidence="1">The sequence shown here is derived from an EMBL/GenBank/DDBJ whole genome shotgun (WGS) entry which is preliminary data.</text>
</comment>
<protein>
    <submittedName>
        <fullName evidence="1">Uncharacterized protein</fullName>
    </submittedName>
</protein>
<gene>
    <name evidence="1" type="ORF">CEE60_07375</name>
</gene>
<dbReference type="AlphaFoldDB" id="A0A2D0AK34"/>
<name>A0A2D0AK34_STEMA</name>
<reference evidence="1 2" key="1">
    <citation type="submission" date="2017-06" db="EMBL/GenBank/DDBJ databases">
        <authorList>
            <person name="Kim H.J."/>
            <person name="Triplett B.A."/>
        </authorList>
    </citation>
    <scope>NUCLEOTIDE SEQUENCE [LARGE SCALE GENOMIC DNA]</scope>
    <source>
        <strain evidence="1 2">13146</strain>
    </source>
</reference>
<accession>A0A2D0AK34</accession>
<dbReference type="EMBL" id="NIVS01000016">
    <property type="protein sequence ID" value="OWQ54815.1"/>
    <property type="molecule type" value="Genomic_DNA"/>
</dbReference>
<sequence length="173" mass="18272">MAAMFPGKWARANGAAPVAQSGALTTAGEVWLQSITGLSPKKLGAGLSACMRDALDWPPNPPRFRAMCFDVPALAQVQQEIRPGRTQSGFTVLVRSLLDLHVYASAEDGYQQARMLQDAYERAVRHVVEGKPVPEPALALPPVQPGVVAVRDRPAAAEAMARAAAELGFGSAA</sequence>